<keyword evidence="2 5" id="KW-0808">Transferase</keyword>
<dbReference type="Pfam" id="PF00145">
    <property type="entry name" value="DNA_methylase"/>
    <property type="match status" value="1"/>
</dbReference>
<evidence type="ECO:0000256" key="2">
    <source>
        <dbReference type="ARBA" id="ARBA00022679"/>
    </source>
</evidence>
<dbReference type="SUPFAM" id="SSF53335">
    <property type="entry name" value="S-adenosyl-L-methionine-dependent methyltransferases"/>
    <property type="match status" value="1"/>
</dbReference>
<dbReference type="PRINTS" id="PR00105">
    <property type="entry name" value="C5METTRFRASE"/>
</dbReference>
<comment type="similarity">
    <text evidence="5 6">Belongs to the class I-like SAM-binding methyltransferase superfamily. C5-methyltransferase family.</text>
</comment>
<dbReference type="PROSITE" id="PS00095">
    <property type="entry name" value="C5_MTASE_2"/>
    <property type="match status" value="1"/>
</dbReference>
<dbReference type="InterPro" id="IPR050390">
    <property type="entry name" value="C5-Methyltransferase"/>
</dbReference>
<name>A0ABU4J0U0_9BACI</name>
<sequence length="428" mass="48981">MKIEERGRAKYRPLKEYDTEQVKNLLLKKIEEEQDNAQLIADDSELENINRENKKLNVVSLFSGCGGLDLGVELAGLDAVNSQENTNSLLESHKQFLEKRNSSIFHTIYSVDMFKEANETYRLNFPKTIIQNEKDIRKIGKFPNCDIVLGGFPCPGFSEAGPRLIDDARNFLYIHFIRCLMQTQPAFFIAENVKGMLTLGKGEVIKQIIQDFESAGYKVKFQLVNSRDYGVPQLRERVFIVGVREDINFQYQFPEPTHGPSPKLKPYVTLHQAIGDLESNPGEWYKGGFSSIYLSRNRKKNWEDQSFTIQASGRQAPLHPGGEAMKKIGTDKWELPGGEEMHRRLSIKEIARIQTFPDWFTFSDGNNKSISHNGRVDKVYKQIGNAVPVELARVIARPIAEWGFKNIDKIIKQRNTSYQLDLFESSHI</sequence>
<organism evidence="8 9">
    <name type="scientific">Priestia flexa</name>
    <dbReference type="NCBI Taxonomy" id="86664"/>
    <lineage>
        <taxon>Bacteria</taxon>
        <taxon>Bacillati</taxon>
        <taxon>Bacillota</taxon>
        <taxon>Bacilli</taxon>
        <taxon>Bacillales</taxon>
        <taxon>Bacillaceae</taxon>
        <taxon>Priestia</taxon>
    </lineage>
</organism>
<evidence type="ECO:0000256" key="3">
    <source>
        <dbReference type="ARBA" id="ARBA00022691"/>
    </source>
</evidence>
<evidence type="ECO:0000256" key="1">
    <source>
        <dbReference type="ARBA" id="ARBA00022603"/>
    </source>
</evidence>
<protein>
    <recommendedName>
        <fullName evidence="7">Cytosine-specific methyltransferase</fullName>
        <ecNumber evidence="7">2.1.1.37</ecNumber>
    </recommendedName>
</protein>
<dbReference type="Proteomes" id="UP001284771">
    <property type="component" value="Unassembled WGS sequence"/>
</dbReference>
<dbReference type="PROSITE" id="PS00094">
    <property type="entry name" value="C5_MTASE_1"/>
    <property type="match status" value="1"/>
</dbReference>
<dbReference type="CDD" id="cd00315">
    <property type="entry name" value="Cyt_C5_DNA_methylase"/>
    <property type="match status" value="1"/>
</dbReference>
<dbReference type="InterPro" id="IPR001525">
    <property type="entry name" value="C5_MeTfrase"/>
</dbReference>
<dbReference type="PANTHER" id="PTHR10629:SF52">
    <property type="entry name" value="DNA (CYTOSINE-5)-METHYLTRANSFERASE 1"/>
    <property type="match status" value="1"/>
</dbReference>
<evidence type="ECO:0000313" key="9">
    <source>
        <dbReference type="Proteomes" id="UP001284771"/>
    </source>
</evidence>
<gene>
    <name evidence="8" type="ORF">RIB56_01965</name>
</gene>
<keyword evidence="1 5" id="KW-0489">Methyltransferase</keyword>
<keyword evidence="4" id="KW-0680">Restriction system</keyword>
<dbReference type="InterPro" id="IPR018117">
    <property type="entry name" value="C5_DNA_meth_AS"/>
</dbReference>
<dbReference type="NCBIfam" id="TIGR00675">
    <property type="entry name" value="dcm"/>
    <property type="match status" value="1"/>
</dbReference>
<evidence type="ECO:0000256" key="6">
    <source>
        <dbReference type="RuleBase" id="RU000416"/>
    </source>
</evidence>
<proteinExistence type="inferred from homology"/>
<dbReference type="GO" id="GO:0003886">
    <property type="term" value="F:DNA (cytosine-5-)-methyltransferase activity"/>
    <property type="evidence" value="ECO:0007669"/>
    <property type="project" value="UniProtKB-EC"/>
</dbReference>
<dbReference type="RefSeq" id="WP_163070970.1">
    <property type="nucleotide sequence ID" value="NZ_JAKRCX010000009.1"/>
</dbReference>
<keyword evidence="3 5" id="KW-0949">S-adenosyl-L-methionine</keyword>
<dbReference type="InterPro" id="IPR029063">
    <property type="entry name" value="SAM-dependent_MTases_sf"/>
</dbReference>
<evidence type="ECO:0000256" key="7">
    <source>
        <dbReference type="RuleBase" id="RU000417"/>
    </source>
</evidence>
<evidence type="ECO:0000313" key="8">
    <source>
        <dbReference type="EMBL" id="MDW8514884.1"/>
    </source>
</evidence>
<dbReference type="Gene3D" id="3.40.50.150">
    <property type="entry name" value="Vaccinia Virus protein VP39"/>
    <property type="match status" value="1"/>
</dbReference>
<dbReference type="PANTHER" id="PTHR10629">
    <property type="entry name" value="CYTOSINE-SPECIFIC METHYLTRANSFERASE"/>
    <property type="match status" value="1"/>
</dbReference>
<dbReference type="EMBL" id="JAWUZT010000003">
    <property type="protein sequence ID" value="MDW8514884.1"/>
    <property type="molecule type" value="Genomic_DNA"/>
</dbReference>
<dbReference type="PROSITE" id="PS51679">
    <property type="entry name" value="SAM_MT_C5"/>
    <property type="match status" value="1"/>
</dbReference>
<evidence type="ECO:0000256" key="5">
    <source>
        <dbReference type="PROSITE-ProRule" id="PRU01016"/>
    </source>
</evidence>
<feature type="active site" evidence="5">
    <location>
        <position position="154"/>
    </location>
</feature>
<evidence type="ECO:0000256" key="4">
    <source>
        <dbReference type="ARBA" id="ARBA00022747"/>
    </source>
</evidence>
<dbReference type="EC" id="2.1.1.37" evidence="7"/>
<dbReference type="GO" id="GO:0032259">
    <property type="term" value="P:methylation"/>
    <property type="evidence" value="ECO:0007669"/>
    <property type="project" value="UniProtKB-KW"/>
</dbReference>
<keyword evidence="9" id="KW-1185">Reference proteome</keyword>
<dbReference type="Gene3D" id="3.90.120.10">
    <property type="entry name" value="DNA Methylase, subunit A, domain 2"/>
    <property type="match status" value="1"/>
</dbReference>
<dbReference type="InterPro" id="IPR031303">
    <property type="entry name" value="C5_meth_CS"/>
</dbReference>
<reference evidence="9" key="1">
    <citation type="submission" date="2023-07" db="EMBL/GenBank/DDBJ databases">
        <title>Draft genomic sequences of Priestia flexa CCM isolated from the soil of an abandoned mine contaminated by free cyanide in the high Andean zone of Tacna, Peru.</title>
        <authorList>
            <person name="Caceda Quiroz C.J."/>
            <person name="Maraza Chooque G.J."/>
            <person name="Fora Quispe G.L."/>
            <person name="Carpio Mamani M."/>
        </authorList>
    </citation>
    <scope>NUCLEOTIDE SEQUENCE [LARGE SCALE GENOMIC DNA]</scope>
    <source>
        <strain evidence="9">CCM</strain>
    </source>
</reference>
<comment type="catalytic activity">
    <reaction evidence="7">
        <text>a 2'-deoxycytidine in DNA + S-adenosyl-L-methionine = a 5-methyl-2'-deoxycytidine in DNA + S-adenosyl-L-homocysteine + H(+)</text>
        <dbReference type="Rhea" id="RHEA:13681"/>
        <dbReference type="Rhea" id="RHEA-COMP:11369"/>
        <dbReference type="Rhea" id="RHEA-COMP:11370"/>
        <dbReference type="ChEBI" id="CHEBI:15378"/>
        <dbReference type="ChEBI" id="CHEBI:57856"/>
        <dbReference type="ChEBI" id="CHEBI:59789"/>
        <dbReference type="ChEBI" id="CHEBI:85452"/>
        <dbReference type="ChEBI" id="CHEBI:85454"/>
        <dbReference type="EC" id="2.1.1.37"/>
    </reaction>
</comment>
<accession>A0ABU4J0U0</accession>
<comment type="caution">
    <text evidence="8">The sequence shown here is derived from an EMBL/GenBank/DDBJ whole genome shotgun (WGS) entry which is preliminary data.</text>
</comment>